<comment type="caution">
    <text evidence="1">The sequence shown here is derived from an EMBL/GenBank/DDBJ whole genome shotgun (WGS) entry which is preliminary data.</text>
</comment>
<gene>
    <name evidence="1" type="ORF">A3G50_00065</name>
</gene>
<dbReference type="EMBL" id="MFKM01000001">
    <property type="protein sequence ID" value="OGG43959.1"/>
    <property type="molecule type" value="Genomic_DNA"/>
</dbReference>
<name>A0A1F6C426_9BACT</name>
<accession>A0A1F6C426</accession>
<evidence type="ECO:0000313" key="2">
    <source>
        <dbReference type="Proteomes" id="UP000176633"/>
    </source>
</evidence>
<evidence type="ECO:0000313" key="1">
    <source>
        <dbReference type="EMBL" id="OGG43959.1"/>
    </source>
</evidence>
<organism evidence="1 2">
    <name type="scientific">Candidatus Jorgensenbacteria bacterium RIFCSPLOWO2_12_FULL_42_11</name>
    <dbReference type="NCBI Taxonomy" id="1798473"/>
    <lineage>
        <taxon>Bacteria</taxon>
        <taxon>Candidatus Joergenseniibacteriota</taxon>
    </lineage>
</organism>
<proteinExistence type="predicted"/>
<sequence length="79" mass="9209">MEKKEGQMEKMTSEISIREHEGLDIVDFVFKRANQTIKEFKIYLAENCGPGSQQVQDLEKAMDYWDLHCSVFALRGLRP</sequence>
<dbReference type="AlphaFoldDB" id="A0A1F6C426"/>
<dbReference type="Proteomes" id="UP000176633">
    <property type="component" value="Unassembled WGS sequence"/>
</dbReference>
<reference evidence="1 2" key="1">
    <citation type="journal article" date="2016" name="Nat. Commun.">
        <title>Thousands of microbial genomes shed light on interconnected biogeochemical processes in an aquifer system.</title>
        <authorList>
            <person name="Anantharaman K."/>
            <person name="Brown C.T."/>
            <person name="Hug L.A."/>
            <person name="Sharon I."/>
            <person name="Castelle C.J."/>
            <person name="Probst A.J."/>
            <person name="Thomas B.C."/>
            <person name="Singh A."/>
            <person name="Wilkins M.J."/>
            <person name="Karaoz U."/>
            <person name="Brodie E.L."/>
            <person name="Williams K.H."/>
            <person name="Hubbard S.S."/>
            <person name="Banfield J.F."/>
        </authorList>
    </citation>
    <scope>NUCLEOTIDE SEQUENCE [LARGE SCALE GENOMIC DNA]</scope>
</reference>
<protein>
    <submittedName>
        <fullName evidence="1">Uncharacterized protein</fullName>
    </submittedName>
</protein>
<dbReference type="STRING" id="1798473.A3G50_00065"/>